<protein>
    <submittedName>
        <fullName evidence="1">DUF3187 family protein</fullName>
    </submittedName>
</protein>
<sequence>MMQRGRVETGPVGGGQSGRRGRCPGLLAGLLLAVLADASAAVEPLYSKNLSPAAGLLGLPSPRAAALSAAGSWQLAIHGSIGSHFVVDENGAELLRLDGESQRLALELRHGLGEHWELQLELPWLAHNGGALDSPIDGWHDLWGMSDGGRSELPRDQLDFRYRGPGAEFTLRDSAAGAGDLMLALNRALWTGETLRLSAALGYKFATGSERELLGSGGEDAHLALRAGWTPRDSRFSWQGQAGYLRAGRSGLLGAGQRRELWFAGVALNWAASGRLALVGQIDAHGAPLDSALPALGGSSLRLSAGGRWQFSHRWALELSVVEDIRVETAPDVIFQASVRWRP</sequence>
<evidence type="ECO:0000313" key="2">
    <source>
        <dbReference type="Proteomes" id="UP000477680"/>
    </source>
</evidence>
<dbReference type="RefSeq" id="WP_163494498.1">
    <property type="nucleotide sequence ID" value="NZ_CP048711.1"/>
</dbReference>
<proteinExistence type="predicted"/>
<name>A0A6C0U021_9GAMM</name>
<keyword evidence="2" id="KW-1185">Reference proteome</keyword>
<dbReference type="KEGG" id="kim:G3T16_07425"/>
<evidence type="ECO:0000313" key="1">
    <source>
        <dbReference type="EMBL" id="QIB65258.1"/>
    </source>
</evidence>
<dbReference type="AlphaFoldDB" id="A0A6C0U021"/>
<gene>
    <name evidence="1" type="ORF">G3T16_07425</name>
</gene>
<dbReference type="Proteomes" id="UP000477680">
    <property type="component" value="Chromosome"/>
</dbReference>
<reference evidence="1 2" key="1">
    <citation type="submission" date="2020-02" db="EMBL/GenBank/DDBJ databases">
        <title>Genome sequencing for Kineobactrum sp. M2.</title>
        <authorList>
            <person name="Park S.-J."/>
        </authorList>
    </citation>
    <scope>NUCLEOTIDE SEQUENCE [LARGE SCALE GENOMIC DNA]</scope>
    <source>
        <strain evidence="1 2">M2</strain>
    </source>
</reference>
<organism evidence="1 2">
    <name type="scientific">Kineobactrum salinum</name>
    <dbReference type="NCBI Taxonomy" id="2708301"/>
    <lineage>
        <taxon>Bacteria</taxon>
        <taxon>Pseudomonadati</taxon>
        <taxon>Pseudomonadota</taxon>
        <taxon>Gammaproteobacteria</taxon>
        <taxon>Cellvibrionales</taxon>
        <taxon>Halieaceae</taxon>
        <taxon>Kineobactrum</taxon>
    </lineage>
</organism>
<accession>A0A6C0U021</accession>
<dbReference type="Pfam" id="PF11383">
    <property type="entry name" value="DUF3187"/>
    <property type="match status" value="1"/>
</dbReference>
<dbReference type="EMBL" id="CP048711">
    <property type="protein sequence ID" value="QIB65258.1"/>
    <property type="molecule type" value="Genomic_DNA"/>
</dbReference>
<dbReference type="InterPro" id="IPR021523">
    <property type="entry name" value="DUF3187"/>
</dbReference>